<dbReference type="InterPro" id="IPR036388">
    <property type="entry name" value="WH-like_DNA-bd_sf"/>
</dbReference>
<evidence type="ECO:0000313" key="6">
    <source>
        <dbReference type="EMBL" id="MFC5053599.1"/>
    </source>
</evidence>
<feature type="domain" description="RNA polymerase sigma factor 70 region 4 type 2" evidence="5">
    <location>
        <begin position="24"/>
        <end position="61"/>
    </location>
</feature>
<comment type="similarity">
    <text evidence="1">Belongs to the sigma-70 factor family. ECF subfamily.</text>
</comment>
<keyword evidence="4" id="KW-0804">Transcription</keyword>
<dbReference type="Gene3D" id="1.10.10.10">
    <property type="entry name" value="Winged helix-like DNA-binding domain superfamily/Winged helix DNA-binding domain"/>
    <property type="match status" value="1"/>
</dbReference>
<evidence type="ECO:0000313" key="7">
    <source>
        <dbReference type="Proteomes" id="UP001595833"/>
    </source>
</evidence>
<keyword evidence="7" id="KW-1185">Reference proteome</keyword>
<keyword evidence="3" id="KW-0731">Sigma factor</keyword>
<dbReference type="Proteomes" id="UP001595833">
    <property type="component" value="Unassembled WGS sequence"/>
</dbReference>
<dbReference type="EMBL" id="JBHSJB010000007">
    <property type="protein sequence ID" value="MFC5053599.1"/>
    <property type="molecule type" value="Genomic_DNA"/>
</dbReference>
<name>A0ABV9XT85_9PSEU</name>
<proteinExistence type="inferred from homology"/>
<dbReference type="Pfam" id="PF08281">
    <property type="entry name" value="Sigma70_r4_2"/>
    <property type="match status" value="1"/>
</dbReference>
<dbReference type="InterPro" id="IPR013324">
    <property type="entry name" value="RNA_pol_sigma_r3/r4-like"/>
</dbReference>
<evidence type="ECO:0000256" key="4">
    <source>
        <dbReference type="ARBA" id="ARBA00023163"/>
    </source>
</evidence>
<evidence type="ECO:0000256" key="2">
    <source>
        <dbReference type="ARBA" id="ARBA00023015"/>
    </source>
</evidence>
<evidence type="ECO:0000259" key="5">
    <source>
        <dbReference type="Pfam" id="PF08281"/>
    </source>
</evidence>
<dbReference type="InterPro" id="IPR013249">
    <property type="entry name" value="RNA_pol_sigma70_r4_t2"/>
</dbReference>
<dbReference type="SUPFAM" id="SSF88659">
    <property type="entry name" value="Sigma3 and sigma4 domains of RNA polymerase sigma factors"/>
    <property type="match status" value="1"/>
</dbReference>
<gene>
    <name evidence="6" type="ORF">ACFPFM_07490</name>
</gene>
<comment type="caution">
    <text evidence="6">The sequence shown here is derived from an EMBL/GenBank/DDBJ whole genome shotgun (WGS) entry which is preliminary data.</text>
</comment>
<evidence type="ECO:0000256" key="1">
    <source>
        <dbReference type="ARBA" id="ARBA00010641"/>
    </source>
</evidence>
<reference evidence="7" key="1">
    <citation type="journal article" date="2019" name="Int. J. Syst. Evol. Microbiol.">
        <title>The Global Catalogue of Microorganisms (GCM) 10K type strain sequencing project: providing services to taxonomists for standard genome sequencing and annotation.</title>
        <authorList>
            <consortium name="The Broad Institute Genomics Platform"/>
            <consortium name="The Broad Institute Genome Sequencing Center for Infectious Disease"/>
            <person name="Wu L."/>
            <person name="Ma J."/>
        </authorList>
    </citation>
    <scope>NUCLEOTIDE SEQUENCE [LARGE SCALE GENOMIC DNA]</scope>
    <source>
        <strain evidence="7">KCTC 12848</strain>
    </source>
</reference>
<sequence>MSDSTAVERRPGSQGRLTNVDIAEQQRACYQLRLQHYTIREISALTGLSVGTVHSRIQDAIATYVTPFVEQYRTMERERLEGLSRRVLAMMSKPHYVLKDGTVLTVDDEPVEDIGITLACVDRLLRIQERRAKLEGLDAAPKTEADEGTVSPEDVELVRLVKAAREHAEAQLAKLRGKG</sequence>
<protein>
    <submittedName>
        <fullName evidence="6">Sigma factor-like helix-turn-helix DNA-binding protein</fullName>
    </submittedName>
</protein>
<dbReference type="RefSeq" id="WP_344036457.1">
    <property type="nucleotide sequence ID" value="NZ_BAAAKE010000005.1"/>
</dbReference>
<organism evidence="6 7">
    <name type="scientific">Saccharothrix xinjiangensis</name>
    <dbReference type="NCBI Taxonomy" id="204798"/>
    <lineage>
        <taxon>Bacteria</taxon>
        <taxon>Bacillati</taxon>
        <taxon>Actinomycetota</taxon>
        <taxon>Actinomycetes</taxon>
        <taxon>Pseudonocardiales</taxon>
        <taxon>Pseudonocardiaceae</taxon>
        <taxon>Saccharothrix</taxon>
    </lineage>
</organism>
<keyword evidence="2" id="KW-0805">Transcription regulation</keyword>
<accession>A0ABV9XT85</accession>
<evidence type="ECO:0000256" key="3">
    <source>
        <dbReference type="ARBA" id="ARBA00023082"/>
    </source>
</evidence>